<keyword evidence="1" id="KW-1133">Transmembrane helix</keyword>
<evidence type="ECO:0000313" key="2">
    <source>
        <dbReference type="EMBL" id="KKN15773.1"/>
    </source>
</evidence>
<comment type="caution">
    <text evidence="2">The sequence shown here is derived from an EMBL/GenBank/DDBJ whole genome shotgun (WGS) entry which is preliminary data.</text>
</comment>
<dbReference type="AlphaFoldDB" id="A0A0F9REX2"/>
<protein>
    <submittedName>
        <fullName evidence="2">Uncharacterized protein</fullName>
    </submittedName>
</protein>
<dbReference type="EMBL" id="LAZR01003679">
    <property type="protein sequence ID" value="KKN15773.1"/>
    <property type="molecule type" value="Genomic_DNA"/>
</dbReference>
<organism evidence="2">
    <name type="scientific">marine sediment metagenome</name>
    <dbReference type="NCBI Taxonomy" id="412755"/>
    <lineage>
        <taxon>unclassified sequences</taxon>
        <taxon>metagenomes</taxon>
        <taxon>ecological metagenomes</taxon>
    </lineage>
</organism>
<gene>
    <name evidence="2" type="ORF">LCGC14_0982720</name>
</gene>
<proteinExistence type="predicted"/>
<keyword evidence="1" id="KW-0812">Transmembrane</keyword>
<reference evidence="2" key="1">
    <citation type="journal article" date="2015" name="Nature">
        <title>Complex archaea that bridge the gap between prokaryotes and eukaryotes.</title>
        <authorList>
            <person name="Spang A."/>
            <person name="Saw J.H."/>
            <person name="Jorgensen S.L."/>
            <person name="Zaremba-Niedzwiedzka K."/>
            <person name="Martijn J."/>
            <person name="Lind A.E."/>
            <person name="van Eijk R."/>
            <person name="Schleper C."/>
            <person name="Guy L."/>
            <person name="Ettema T.J."/>
        </authorList>
    </citation>
    <scope>NUCLEOTIDE SEQUENCE</scope>
</reference>
<evidence type="ECO:0000256" key="1">
    <source>
        <dbReference type="SAM" id="Phobius"/>
    </source>
</evidence>
<keyword evidence="1" id="KW-0472">Membrane</keyword>
<feature type="non-terminal residue" evidence="2">
    <location>
        <position position="1"/>
    </location>
</feature>
<sequence length="58" mass="6409">PPPLLITITPQLPLPNNTCPPVQPVVAFVSNIIDAIVIGLIIKFIERTDLCFILQQPY</sequence>
<name>A0A0F9REX2_9ZZZZ</name>
<feature type="transmembrane region" description="Helical" evidence="1">
    <location>
        <begin position="25"/>
        <end position="45"/>
    </location>
</feature>
<accession>A0A0F9REX2</accession>